<keyword evidence="1" id="KW-1133">Transmembrane helix</keyword>
<dbReference type="AlphaFoldDB" id="A3ZTD4"/>
<dbReference type="Proteomes" id="UP000004358">
    <property type="component" value="Unassembled WGS sequence"/>
</dbReference>
<keyword evidence="1" id="KW-0812">Transmembrane</keyword>
<reference evidence="2 3" key="1">
    <citation type="submission" date="2006-02" db="EMBL/GenBank/DDBJ databases">
        <authorList>
            <person name="Amann R."/>
            <person name="Ferriera S."/>
            <person name="Johnson J."/>
            <person name="Kravitz S."/>
            <person name="Halpern A."/>
            <person name="Remington K."/>
            <person name="Beeson K."/>
            <person name="Tran B."/>
            <person name="Rogers Y.-H."/>
            <person name="Friedman R."/>
            <person name="Venter J.C."/>
        </authorList>
    </citation>
    <scope>NUCLEOTIDE SEQUENCE [LARGE SCALE GENOMIC DNA]</scope>
    <source>
        <strain evidence="2 3">DSM 3645</strain>
    </source>
</reference>
<evidence type="ECO:0000313" key="2">
    <source>
        <dbReference type="EMBL" id="EAQ80189.1"/>
    </source>
</evidence>
<evidence type="ECO:0000256" key="1">
    <source>
        <dbReference type="SAM" id="Phobius"/>
    </source>
</evidence>
<sequence>MGLIIAALVAWGIFLAVGVFLNLGGEAADRFDVRRPLLVLGCTMTFLTFWLVLLWSKRRRAA</sequence>
<dbReference type="HOGENOM" id="CLU_2895028_0_0_0"/>
<gene>
    <name evidence="2" type="ORF">DSM3645_19373</name>
</gene>
<accession>A3ZTD4</accession>
<feature type="transmembrane region" description="Helical" evidence="1">
    <location>
        <begin position="37"/>
        <end position="56"/>
    </location>
</feature>
<name>A3ZTD4_9BACT</name>
<proteinExistence type="predicted"/>
<evidence type="ECO:0000313" key="3">
    <source>
        <dbReference type="Proteomes" id="UP000004358"/>
    </source>
</evidence>
<organism evidence="2 3">
    <name type="scientific">Blastopirellula marina DSM 3645</name>
    <dbReference type="NCBI Taxonomy" id="314230"/>
    <lineage>
        <taxon>Bacteria</taxon>
        <taxon>Pseudomonadati</taxon>
        <taxon>Planctomycetota</taxon>
        <taxon>Planctomycetia</taxon>
        <taxon>Pirellulales</taxon>
        <taxon>Pirellulaceae</taxon>
        <taxon>Blastopirellula</taxon>
    </lineage>
</organism>
<dbReference type="STRING" id="314230.DSM3645_19373"/>
<dbReference type="EMBL" id="AANZ01000010">
    <property type="protein sequence ID" value="EAQ80189.1"/>
    <property type="molecule type" value="Genomic_DNA"/>
</dbReference>
<comment type="caution">
    <text evidence="2">The sequence shown here is derived from an EMBL/GenBank/DDBJ whole genome shotgun (WGS) entry which is preliminary data.</text>
</comment>
<keyword evidence="1" id="KW-0472">Membrane</keyword>
<protein>
    <submittedName>
        <fullName evidence="2">Uncharacterized protein</fullName>
    </submittedName>
</protein>